<dbReference type="EMBL" id="KP745698">
    <property type="protein sequence ID" value="AKI18581.1"/>
    <property type="molecule type" value="Genomic_DNA"/>
</dbReference>
<name>A0A0A0PU95_HCMV</name>
<dbReference type="Proteomes" id="UP000130765">
    <property type="component" value="Segment"/>
</dbReference>
<dbReference type="EMBL" id="KP745650">
    <property type="protein sequence ID" value="AKI10568.1"/>
    <property type="molecule type" value="Genomic_DNA"/>
</dbReference>
<organism evidence="1 8">
    <name type="scientific">Human cytomegalovirus</name>
    <name type="common">HHV-5</name>
    <name type="synonym">Human herpesvirus 5</name>
    <dbReference type="NCBI Taxonomy" id="10359"/>
    <lineage>
        <taxon>Viruses</taxon>
        <taxon>Duplodnaviria</taxon>
        <taxon>Heunggongvirae</taxon>
        <taxon>Peploviricota</taxon>
        <taxon>Herviviricetes</taxon>
        <taxon>Herpesvirales</taxon>
        <taxon>Orthoherpesviridae</taxon>
        <taxon>Betaherpesvirinae</taxon>
        <taxon>Cytomegalovirus</taxon>
        <taxon>Cytomegalovirus humanbeta5</taxon>
    </lineage>
</organism>
<dbReference type="EMBL" id="KJ361971">
    <property type="protein sequence ID" value="AHJ86260.1"/>
    <property type="molecule type" value="Genomic_DNA"/>
</dbReference>
<evidence type="ECO:0000313" key="1">
    <source>
        <dbReference type="EMBL" id="AHJ86260.1"/>
    </source>
</evidence>
<organismHost>
    <name type="scientific">Homo sapiens</name>
    <name type="common">Human</name>
    <dbReference type="NCBI Taxonomy" id="9606"/>
</organismHost>
<evidence type="ECO:0000313" key="8">
    <source>
        <dbReference type="Proteomes" id="UP000169234"/>
    </source>
</evidence>
<protein>
    <submittedName>
        <fullName evidence="1">Protein US33A</fullName>
    </submittedName>
</protein>
<gene>
    <name evidence="1" type="primary">US33A</name>
</gene>
<dbReference type="Proteomes" id="UP000129715">
    <property type="component" value="Segment"/>
</dbReference>
<evidence type="ECO:0000313" key="3">
    <source>
        <dbReference type="EMBL" id="AKI10735.1"/>
    </source>
</evidence>
<evidence type="ECO:0000313" key="5">
    <source>
        <dbReference type="EMBL" id="AKI20256.1"/>
    </source>
</evidence>
<evidence type="ECO:0000313" key="6">
    <source>
        <dbReference type="Proteomes" id="UP000117656"/>
    </source>
</evidence>
<evidence type="ECO:0000313" key="2">
    <source>
        <dbReference type="EMBL" id="AKI10568.1"/>
    </source>
</evidence>
<dbReference type="Proteomes" id="UP000139920">
    <property type="component" value="Segment"/>
</dbReference>
<dbReference type="Proteomes" id="UP000169234">
    <property type="component" value="Genome"/>
</dbReference>
<dbReference type="EMBL" id="KP745708">
    <property type="protein sequence ID" value="AKI20256.1"/>
    <property type="molecule type" value="Genomic_DNA"/>
</dbReference>
<dbReference type="Proteomes" id="UP000117656">
    <property type="component" value="Segment"/>
</dbReference>
<reference evidence="6 7" key="2">
    <citation type="journal article" date="2015" name="J. Virol.">
        <title>High-throughput analysis of human cytomegalovirus genome diversity highlights the widespread occurrence of gene-disrupting mutations and pervasive recombination.</title>
        <authorList>
            <person name="Sijmons S."/>
            <person name="Thys K."/>
            <person name="Mbong Ngwese M."/>
            <person name="Van Damme E."/>
            <person name="Dvorak J."/>
            <person name="Van Loock M."/>
            <person name="Li G."/>
            <person name="Tachezy R."/>
            <person name="Busson L."/>
            <person name="Aerssens J."/>
            <person name="Van Ranst M."/>
            <person name="Maes P."/>
        </authorList>
    </citation>
    <scope>NUCLEOTIDE SEQUENCE [LARGE SCALE GENOMIC DNA]</scope>
    <source>
        <strain evidence="2">BE/1/2011</strain>
        <strain evidence="4">BE/20/2011</strain>
        <strain evidence="5">BE/8/2010</strain>
        <strain evidence="3">BE/9/2012</strain>
    </source>
</reference>
<evidence type="ECO:0000313" key="4">
    <source>
        <dbReference type="EMBL" id="AKI18581.1"/>
    </source>
</evidence>
<dbReference type="EMBL" id="KP745651">
    <property type="protein sequence ID" value="AKI10735.1"/>
    <property type="molecule type" value="Genomic_DNA"/>
</dbReference>
<sequence length="57" mass="6912">MSLRFPERVGYEKLGYRPHAKRVRVHDPLGLTRFIMRQLMMYPLVLPFTFPFYVPRS</sequence>
<accession>A0A0A0PU95</accession>
<reference evidence="1 8" key="1">
    <citation type="submission" date="2014-01" db="EMBL/GenBank/DDBJ databases">
        <title>Diversity of human cytomegalovirus.</title>
        <authorList>
            <person name="Wilkie G.S."/>
            <person name="Zavattoni M."/>
            <person name="Davison A.J."/>
        </authorList>
    </citation>
    <scope>NUCLEOTIDE SEQUENCE [LARGE SCALE GENOMIC DNA]</scope>
    <source>
        <strain evidence="1">UKNEQAS1</strain>
    </source>
</reference>
<proteinExistence type="predicted"/>
<evidence type="ECO:0000313" key="7">
    <source>
        <dbReference type="Proteomes" id="UP000129715"/>
    </source>
</evidence>